<sequence length="49" mass="5719">MDGSIYNWLELIGDLIIVYRTESEIFEPSYPEEEVIEFAEHSDIVKIGE</sequence>
<reference evidence="1" key="1">
    <citation type="journal article" date="2015" name="Nature">
        <title>Complex archaea that bridge the gap between prokaryotes and eukaryotes.</title>
        <authorList>
            <person name="Spang A."/>
            <person name="Saw J.H."/>
            <person name="Jorgensen S.L."/>
            <person name="Zaremba-Niedzwiedzka K."/>
            <person name="Martijn J."/>
            <person name="Lind A.E."/>
            <person name="van Eijk R."/>
            <person name="Schleper C."/>
            <person name="Guy L."/>
            <person name="Ettema T.J."/>
        </authorList>
    </citation>
    <scope>NUCLEOTIDE SEQUENCE</scope>
</reference>
<evidence type="ECO:0000313" key="1">
    <source>
        <dbReference type="EMBL" id="KKM89068.1"/>
    </source>
</evidence>
<comment type="caution">
    <text evidence="1">The sequence shown here is derived from an EMBL/GenBank/DDBJ whole genome shotgun (WGS) entry which is preliminary data.</text>
</comment>
<protein>
    <submittedName>
        <fullName evidence="1">Uncharacterized protein</fullName>
    </submittedName>
</protein>
<dbReference type="EMBL" id="LAZR01006874">
    <property type="protein sequence ID" value="KKM89068.1"/>
    <property type="molecule type" value="Genomic_DNA"/>
</dbReference>
<accession>A0A0F9L622</accession>
<name>A0A0F9L622_9ZZZZ</name>
<proteinExistence type="predicted"/>
<gene>
    <name evidence="1" type="ORF">LCGC14_1252410</name>
</gene>
<organism evidence="1">
    <name type="scientific">marine sediment metagenome</name>
    <dbReference type="NCBI Taxonomy" id="412755"/>
    <lineage>
        <taxon>unclassified sequences</taxon>
        <taxon>metagenomes</taxon>
        <taxon>ecological metagenomes</taxon>
    </lineage>
</organism>
<dbReference type="AlphaFoldDB" id="A0A0F9L622"/>